<gene>
    <name evidence="2" type="ORF">RHABOEDO_000832</name>
</gene>
<keyword evidence="1" id="KW-0472">Membrane</keyword>
<organism evidence="2 3">
    <name type="scientific">Candidatus Rhabdochlamydia oedothoracis</name>
    <dbReference type="NCBI Taxonomy" id="2720720"/>
    <lineage>
        <taxon>Bacteria</taxon>
        <taxon>Pseudomonadati</taxon>
        <taxon>Chlamydiota</taxon>
        <taxon>Chlamydiia</taxon>
        <taxon>Parachlamydiales</taxon>
        <taxon>Candidatus Rhabdochlamydiaceae</taxon>
        <taxon>Candidatus Rhabdochlamydia</taxon>
    </lineage>
</organism>
<keyword evidence="3" id="KW-1185">Reference proteome</keyword>
<name>A0ABX8V6K5_9BACT</name>
<evidence type="ECO:0000313" key="2">
    <source>
        <dbReference type="EMBL" id="QYF48638.1"/>
    </source>
</evidence>
<feature type="transmembrane region" description="Helical" evidence="1">
    <location>
        <begin position="54"/>
        <end position="72"/>
    </location>
</feature>
<proteinExistence type="predicted"/>
<evidence type="ECO:0000313" key="3">
    <source>
        <dbReference type="Proteomes" id="UP000826014"/>
    </source>
</evidence>
<evidence type="ECO:0000256" key="1">
    <source>
        <dbReference type="SAM" id="Phobius"/>
    </source>
</evidence>
<protein>
    <submittedName>
        <fullName evidence="2">Uncharacterized protein</fullName>
    </submittedName>
</protein>
<dbReference type="RefSeq" id="WP_215217070.1">
    <property type="nucleotide sequence ID" value="NZ_CP075587.1"/>
</dbReference>
<dbReference type="Proteomes" id="UP000826014">
    <property type="component" value="Chromosome"/>
</dbReference>
<reference evidence="2 3" key="1">
    <citation type="journal article" date="2022" name="bioRxiv">
        <title>Ecology and evolution of chlamydial symbionts of arthropods.</title>
        <authorList>
            <person name="Halter T."/>
            <person name="Koestlbacher S."/>
            <person name="Collingro A."/>
            <person name="Sixt B.S."/>
            <person name="Toenshoff E.R."/>
            <person name="Hendrickx F."/>
            <person name="Kostanjsek R."/>
            <person name="Horn M."/>
        </authorList>
    </citation>
    <scope>NUCLEOTIDE SEQUENCE [LARGE SCALE GENOMIC DNA]</scope>
    <source>
        <strain evidence="2">W744xW776</strain>
    </source>
</reference>
<keyword evidence="1" id="KW-1133">Transmembrane helix</keyword>
<accession>A0ABX8V6K5</accession>
<sequence length="77" mass="8317">MKKAICALLSITTIISSPLYSDKCLDVYQQEINEVWETGAAVEDSNFTAISTSMIGWGIGLAIGIVVLACVIHQSRK</sequence>
<dbReference type="EMBL" id="CP075587">
    <property type="protein sequence ID" value="QYF48638.1"/>
    <property type="molecule type" value="Genomic_DNA"/>
</dbReference>
<keyword evidence="1" id="KW-0812">Transmembrane</keyword>